<sequence>MGTYLPMPPCPRPASTPLHFPHPLHTLPSFSRSHGWRSCRWTRARGCSHELLPVQ</sequence>
<dbReference type="InParanoid" id="A0A067MJW0"/>
<protein>
    <submittedName>
        <fullName evidence="1">Uncharacterized protein</fullName>
    </submittedName>
</protein>
<proteinExistence type="predicted"/>
<evidence type="ECO:0000313" key="2">
    <source>
        <dbReference type="Proteomes" id="UP000027195"/>
    </source>
</evidence>
<name>A0A067MJW0_BOTB1</name>
<dbReference type="AlphaFoldDB" id="A0A067MJW0"/>
<organism evidence="1 2">
    <name type="scientific">Botryobasidium botryosum (strain FD-172 SS1)</name>
    <dbReference type="NCBI Taxonomy" id="930990"/>
    <lineage>
        <taxon>Eukaryota</taxon>
        <taxon>Fungi</taxon>
        <taxon>Dikarya</taxon>
        <taxon>Basidiomycota</taxon>
        <taxon>Agaricomycotina</taxon>
        <taxon>Agaricomycetes</taxon>
        <taxon>Cantharellales</taxon>
        <taxon>Botryobasidiaceae</taxon>
        <taxon>Botryobasidium</taxon>
    </lineage>
</organism>
<dbReference type="EMBL" id="KL198055">
    <property type="protein sequence ID" value="KDQ11821.1"/>
    <property type="molecule type" value="Genomic_DNA"/>
</dbReference>
<accession>A0A067MJW0</accession>
<keyword evidence="2" id="KW-1185">Reference proteome</keyword>
<dbReference type="Proteomes" id="UP000027195">
    <property type="component" value="Unassembled WGS sequence"/>
</dbReference>
<dbReference type="HOGENOM" id="CLU_3032039_0_0_1"/>
<evidence type="ECO:0000313" key="1">
    <source>
        <dbReference type="EMBL" id="KDQ11821.1"/>
    </source>
</evidence>
<reference evidence="2" key="1">
    <citation type="journal article" date="2014" name="Proc. Natl. Acad. Sci. U.S.A.">
        <title>Extensive sampling of basidiomycete genomes demonstrates inadequacy of the white-rot/brown-rot paradigm for wood decay fungi.</title>
        <authorList>
            <person name="Riley R."/>
            <person name="Salamov A.A."/>
            <person name="Brown D.W."/>
            <person name="Nagy L.G."/>
            <person name="Floudas D."/>
            <person name="Held B.W."/>
            <person name="Levasseur A."/>
            <person name="Lombard V."/>
            <person name="Morin E."/>
            <person name="Otillar R."/>
            <person name="Lindquist E.A."/>
            <person name="Sun H."/>
            <person name="LaButti K.M."/>
            <person name="Schmutz J."/>
            <person name="Jabbour D."/>
            <person name="Luo H."/>
            <person name="Baker S.E."/>
            <person name="Pisabarro A.G."/>
            <person name="Walton J.D."/>
            <person name="Blanchette R.A."/>
            <person name="Henrissat B."/>
            <person name="Martin F."/>
            <person name="Cullen D."/>
            <person name="Hibbett D.S."/>
            <person name="Grigoriev I.V."/>
        </authorList>
    </citation>
    <scope>NUCLEOTIDE SEQUENCE [LARGE SCALE GENOMIC DNA]</scope>
    <source>
        <strain evidence="2">FD-172 SS1</strain>
    </source>
</reference>
<gene>
    <name evidence="1" type="ORF">BOTBODRAFT_35077</name>
</gene>